<feature type="domain" description="Reverse transcriptase" evidence="1">
    <location>
        <begin position="13"/>
        <end position="99"/>
    </location>
</feature>
<dbReference type="PANTHER" id="PTHR33116:SF79">
    <property type="entry name" value="REVERSE TRANSCRIPTASE DOMAIN, ZINC FINGER, CCHC-TYPE-RELATED"/>
    <property type="match status" value="1"/>
</dbReference>
<organism evidence="2 3">
    <name type="scientific">Arachis duranensis</name>
    <name type="common">Wild peanut</name>
    <dbReference type="NCBI Taxonomy" id="130453"/>
    <lineage>
        <taxon>Eukaryota</taxon>
        <taxon>Viridiplantae</taxon>
        <taxon>Streptophyta</taxon>
        <taxon>Embryophyta</taxon>
        <taxon>Tracheophyta</taxon>
        <taxon>Spermatophyta</taxon>
        <taxon>Magnoliopsida</taxon>
        <taxon>eudicotyledons</taxon>
        <taxon>Gunneridae</taxon>
        <taxon>Pentapetalae</taxon>
        <taxon>rosids</taxon>
        <taxon>fabids</taxon>
        <taxon>Fabales</taxon>
        <taxon>Fabaceae</taxon>
        <taxon>Papilionoideae</taxon>
        <taxon>50 kb inversion clade</taxon>
        <taxon>dalbergioids sensu lato</taxon>
        <taxon>Dalbergieae</taxon>
        <taxon>Pterocarpus clade</taxon>
        <taxon>Arachis</taxon>
    </lineage>
</organism>
<dbReference type="InterPro" id="IPR043502">
    <property type="entry name" value="DNA/RNA_pol_sf"/>
</dbReference>
<dbReference type="InterPro" id="IPR000477">
    <property type="entry name" value="RT_dom"/>
</dbReference>
<reference evidence="3" key="2">
    <citation type="submission" date="2025-08" db="UniProtKB">
        <authorList>
            <consortium name="RefSeq"/>
        </authorList>
    </citation>
    <scope>IDENTIFICATION</scope>
    <source>
        <tissue evidence="3">Whole plant</tissue>
    </source>
</reference>
<name>A0A6P4CF95_ARADU</name>
<dbReference type="Proteomes" id="UP000515211">
    <property type="component" value="Chromosome 2"/>
</dbReference>
<keyword evidence="2" id="KW-1185">Reference proteome</keyword>
<dbReference type="Pfam" id="PF00078">
    <property type="entry name" value="RVT_1"/>
    <property type="match status" value="1"/>
</dbReference>
<dbReference type="PANTHER" id="PTHR33116">
    <property type="entry name" value="REVERSE TRANSCRIPTASE ZINC-BINDING DOMAIN-CONTAINING PROTEIN-RELATED-RELATED"/>
    <property type="match status" value="1"/>
</dbReference>
<protein>
    <submittedName>
        <fullName evidence="3">Uncharacterized protein LOC107475393</fullName>
    </submittedName>
</protein>
<gene>
    <name evidence="3" type="primary">LOC107475393</name>
</gene>
<dbReference type="RefSeq" id="XP_015950509.1">
    <property type="nucleotide sequence ID" value="XM_016095023.1"/>
</dbReference>
<reference evidence="2" key="1">
    <citation type="journal article" date="2016" name="Nat. Genet.">
        <title>The genome sequences of Arachis duranensis and Arachis ipaensis, the diploid ancestors of cultivated peanut.</title>
        <authorList>
            <person name="Bertioli D.J."/>
            <person name="Cannon S.B."/>
            <person name="Froenicke L."/>
            <person name="Huang G."/>
            <person name="Farmer A.D."/>
            <person name="Cannon E.K."/>
            <person name="Liu X."/>
            <person name="Gao D."/>
            <person name="Clevenger J."/>
            <person name="Dash S."/>
            <person name="Ren L."/>
            <person name="Moretzsohn M.C."/>
            <person name="Shirasawa K."/>
            <person name="Huang W."/>
            <person name="Vidigal B."/>
            <person name="Abernathy B."/>
            <person name="Chu Y."/>
            <person name="Niederhuth C.E."/>
            <person name="Umale P."/>
            <person name="Araujo A.C."/>
            <person name="Kozik A."/>
            <person name="Kim K.D."/>
            <person name="Burow M.D."/>
            <person name="Varshney R.K."/>
            <person name="Wang X."/>
            <person name="Zhang X."/>
            <person name="Barkley N."/>
            <person name="Guimaraes P.M."/>
            <person name="Isobe S."/>
            <person name="Guo B."/>
            <person name="Liao B."/>
            <person name="Stalker H.T."/>
            <person name="Schmitz R.J."/>
            <person name="Scheffler B.E."/>
            <person name="Leal-Bertioli S.C."/>
            <person name="Xun X."/>
            <person name="Jackson S.A."/>
            <person name="Michelmore R."/>
            <person name="Ozias-Akins P."/>
        </authorList>
    </citation>
    <scope>NUCLEOTIDE SEQUENCE [LARGE SCALE GENOMIC DNA]</scope>
    <source>
        <strain evidence="2">cv. V14167</strain>
    </source>
</reference>
<dbReference type="KEGG" id="adu:107475393"/>
<proteinExistence type="predicted"/>
<evidence type="ECO:0000313" key="2">
    <source>
        <dbReference type="Proteomes" id="UP000515211"/>
    </source>
</evidence>
<dbReference type="SUPFAM" id="SSF56672">
    <property type="entry name" value="DNA/RNA polymerases"/>
    <property type="match status" value="1"/>
</dbReference>
<accession>A0A6P4CF95</accession>
<evidence type="ECO:0000259" key="1">
    <source>
        <dbReference type="Pfam" id="PF00078"/>
    </source>
</evidence>
<sequence length="474" mass="55337">MGFGHRWRAWVMECVTTASMSVMINGSPSKPFKMERGLRQGDPLSPFLFVLVVDVLHRMVGEAIRNGRISPLMVGRDSVELSHLQFADDTILFCPPDDETMQTSGCCDGTLPIKYLGIPLGANPRLVKTWKPIIEKVEEKLSLWKAKVLNKAGKLILIKSVLNSLPVYYLSLYKMPKAVAAKLISLQRRFPWSKEDGRQGMALVKWELVQAPRKFGGLGVGDAMVRNTALLFKWWWRFAKEKCPLWKKVVCSCNNLRPNELLYTQVLPTRGGPWKDICHLEIQEQSLRDKLITGLTMEVGDGRRTRFWEDGWLHCGSLKDRFPRLFSVSNQCGSVIGDCGFWDVLEWIWNFQWRRELFQWELDLLSQLHEVLRPVRLANNREDKVVWKYDRLGVECIFGRYWAVPELVKDHFLSWTDEPRRKDDRKQRLRCFCAIIWHIWMERNRRIFQNEGKGVQDIITMTFLSCDEWRGVYP</sequence>
<evidence type="ECO:0000313" key="3">
    <source>
        <dbReference type="RefSeq" id="XP_015950509.1"/>
    </source>
</evidence>
<dbReference type="AlphaFoldDB" id="A0A6P4CF95"/>
<dbReference type="GeneID" id="107475393"/>